<feature type="region of interest" description="Disordered" evidence="3">
    <location>
        <begin position="610"/>
        <end position="635"/>
    </location>
</feature>
<feature type="compositionally biased region" description="Polar residues" evidence="3">
    <location>
        <begin position="610"/>
        <end position="620"/>
    </location>
</feature>
<dbReference type="InterPro" id="IPR007219">
    <property type="entry name" value="XnlR_reg_dom"/>
</dbReference>
<keyword evidence="2" id="KW-0539">Nucleus</keyword>
<evidence type="ECO:0000259" key="4">
    <source>
        <dbReference type="PROSITE" id="PS50048"/>
    </source>
</evidence>
<dbReference type="SUPFAM" id="SSF57701">
    <property type="entry name" value="Zn2/Cys6 DNA-binding domain"/>
    <property type="match status" value="1"/>
</dbReference>
<dbReference type="InterPro" id="IPR052780">
    <property type="entry name" value="AAA_Catabolism_Regulators"/>
</dbReference>
<dbReference type="GO" id="GO:0003677">
    <property type="term" value="F:DNA binding"/>
    <property type="evidence" value="ECO:0007669"/>
    <property type="project" value="InterPro"/>
</dbReference>
<gene>
    <name evidence="5" type="ORF">DB88DRAFT_542172</name>
</gene>
<dbReference type="PROSITE" id="PS50048">
    <property type="entry name" value="ZN2_CY6_FUNGAL_2"/>
    <property type="match status" value="1"/>
</dbReference>
<evidence type="ECO:0000256" key="3">
    <source>
        <dbReference type="SAM" id="MobiDB-lite"/>
    </source>
</evidence>
<accession>A0AAD9CU45</accession>
<name>A0AAD9CU45_PAPLA</name>
<proteinExistence type="predicted"/>
<dbReference type="GO" id="GO:0000981">
    <property type="term" value="F:DNA-binding transcription factor activity, RNA polymerase II-specific"/>
    <property type="evidence" value="ECO:0007669"/>
    <property type="project" value="InterPro"/>
</dbReference>
<reference evidence="5" key="1">
    <citation type="submission" date="2023-02" db="EMBL/GenBank/DDBJ databases">
        <title>Identification and recombinant expression of a fungal hydrolase from Papiliotrema laurentii that hydrolyzes apple cutin and clears colloidal polyester polyurethane.</title>
        <authorList>
            <consortium name="DOE Joint Genome Institute"/>
            <person name="Roman V.A."/>
            <person name="Bojanowski C."/>
            <person name="Crable B.R."/>
            <person name="Wagner D.N."/>
            <person name="Hung C.S."/>
            <person name="Nadeau L.J."/>
            <person name="Schratz L."/>
            <person name="Haridas S."/>
            <person name="Pangilinan J."/>
            <person name="Lipzen A."/>
            <person name="Na H."/>
            <person name="Yan M."/>
            <person name="Ng V."/>
            <person name="Grigoriev I.V."/>
            <person name="Spatafora J.W."/>
            <person name="Barlow D."/>
            <person name="Biffinger J."/>
            <person name="Kelley-Loughnane N."/>
            <person name="Varaljay V.A."/>
            <person name="Crookes-Goodson W.J."/>
        </authorList>
    </citation>
    <scope>NUCLEOTIDE SEQUENCE</scope>
    <source>
        <strain evidence="5">5307AH</strain>
    </source>
</reference>
<keyword evidence="6" id="KW-1185">Reference proteome</keyword>
<dbReference type="SMART" id="SM00906">
    <property type="entry name" value="Fungal_trans"/>
    <property type="match status" value="1"/>
</dbReference>
<dbReference type="GO" id="GO:0005634">
    <property type="term" value="C:nucleus"/>
    <property type="evidence" value="ECO:0007669"/>
    <property type="project" value="TreeGrafter"/>
</dbReference>
<dbReference type="AlphaFoldDB" id="A0AAD9CU45"/>
<dbReference type="SMART" id="SM00066">
    <property type="entry name" value="GAL4"/>
    <property type="match status" value="1"/>
</dbReference>
<dbReference type="Pfam" id="PF00172">
    <property type="entry name" value="Zn_clus"/>
    <property type="match status" value="1"/>
</dbReference>
<dbReference type="PROSITE" id="PS00463">
    <property type="entry name" value="ZN2_CY6_FUNGAL_1"/>
    <property type="match status" value="1"/>
</dbReference>
<feature type="region of interest" description="Disordered" evidence="3">
    <location>
        <begin position="78"/>
        <end position="119"/>
    </location>
</feature>
<dbReference type="InterPro" id="IPR036864">
    <property type="entry name" value="Zn2-C6_fun-type_DNA-bd_sf"/>
</dbReference>
<dbReference type="CDD" id="cd00067">
    <property type="entry name" value="GAL4"/>
    <property type="match status" value="1"/>
</dbReference>
<dbReference type="GO" id="GO:0008270">
    <property type="term" value="F:zinc ion binding"/>
    <property type="evidence" value="ECO:0007669"/>
    <property type="project" value="InterPro"/>
</dbReference>
<evidence type="ECO:0000256" key="2">
    <source>
        <dbReference type="ARBA" id="ARBA00023242"/>
    </source>
</evidence>
<dbReference type="InterPro" id="IPR001138">
    <property type="entry name" value="Zn2Cys6_DnaBD"/>
</dbReference>
<keyword evidence="1" id="KW-0479">Metal-binding</keyword>
<evidence type="ECO:0000256" key="1">
    <source>
        <dbReference type="ARBA" id="ARBA00022723"/>
    </source>
</evidence>
<organism evidence="5 6">
    <name type="scientific">Papiliotrema laurentii</name>
    <name type="common">Cryptococcus laurentii</name>
    <dbReference type="NCBI Taxonomy" id="5418"/>
    <lineage>
        <taxon>Eukaryota</taxon>
        <taxon>Fungi</taxon>
        <taxon>Dikarya</taxon>
        <taxon>Basidiomycota</taxon>
        <taxon>Agaricomycotina</taxon>
        <taxon>Tremellomycetes</taxon>
        <taxon>Tremellales</taxon>
        <taxon>Rhynchogastremaceae</taxon>
        <taxon>Papiliotrema</taxon>
    </lineage>
</organism>
<comment type="caution">
    <text evidence="5">The sequence shown here is derived from an EMBL/GenBank/DDBJ whole genome shotgun (WGS) entry which is preliminary data.</text>
</comment>
<evidence type="ECO:0000313" key="6">
    <source>
        <dbReference type="Proteomes" id="UP001182556"/>
    </source>
</evidence>
<feature type="domain" description="Zn(2)-C6 fungal-type" evidence="4">
    <location>
        <begin position="16"/>
        <end position="52"/>
    </location>
</feature>
<protein>
    <submittedName>
        <fullName evidence="5">Specific RNA polymerase II transcription factor</fullName>
    </submittedName>
</protein>
<dbReference type="PANTHER" id="PTHR31644">
    <property type="entry name" value="TRANSCRIPTIONAL ACTIVATOR ARO80-RELATED"/>
    <property type="match status" value="1"/>
</dbReference>
<dbReference type="Gene3D" id="4.10.240.10">
    <property type="entry name" value="Zn(2)-C6 fungal-type DNA-binding domain"/>
    <property type="match status" value="1"/>
</dbReference>
<evidence type="ECO:0000313" key="5">
    <source>
        <dbReference type="EMBL" id="KAK1922172.1"/>
    </source>
</evidence>
<dbReference type="PANTHER" id="PTHR31644:SF1">
    <property type="entry name" value="ZN(II)2CYS6 TRANSCRIPTION FACTOR (EUROFUNG)"/>
    <property type="match status" value="1"/>
</dbReference>
<dbReference type="EMBL" id="JAODAN010000009">
    <property type="protein sequence ID" value="KAK1922172.1"/>
    <property type="molecule type" value="Genomic_DNA"/>
</dbReference>
<dbReference type="Proteomes" id="UP001182556">
    <property type="component" value="Unassembled WGS sequence"/>
</dbReference>
<dbReference type="GO" id="GO:0006351">
    <property type="term" value="P:DNA-templated transcription"/>
    <property type="evidence" value="ECO:0007669"/>
    <property type="project" value="InterPro"/>
</dbReference>
<sequence length="715" mass="79410">MSDDQKPEKVKRGYRACLHCRSRKAKCDLGDIDAPSSPPCSRCKRESRECVFAPSRRGGNHNKKNDAYGASIQDLIYPQNYPTAGPSTRQTAPSTSPLRSPSPKRRRLRLNPPVQASDPSSFVVADIQNESDALQILALASGHAGGSAETRQGTGNLNDFPLVRLGIVDTVQLSTLSQAFFQHHHHFFPIIPPAKIPQTNESLALFARDERYLLTAIVIIASKHHPAPGMKDVHDKSWAIMRGWLSEVQWQGAAPTVGLVESLLLLAENLPRDPNRSERDDVHGAENRQAWMLIGMAIRCAYGLGIEKLALKLFTDADRSPELERARLAWTYCYLFDRHISLRLGKAFWSRGPAVCFQGYTSSSQTGPAAAPGNFPSLRNPDGPPHDDYSCLVQAYLELTQMMSTAHDTLWPNPSRTRSLMVYGEYFKYLDELSRSIDGFRILWAHKKWTTFPLTDCVAAMLHYTTLVVTAFSFQSHLERAAMRAEEEKGNGTALSLFPRGAAHSPDARYIFQSCESARALLEICVNRLHPGGALRYLPWRYLLWFTYASVLLLKALYSGAMLRADHASTLKLIDRLCACFAETSSDEDHPAVRYGRQLEALRKKLSVMTDSTNASSPTGGHTVPLPPTQPDPSSWSLPFPVATPNVSFAYPEEPASVAPPHHQPMSELHTQDPNLGFATLDDWFGQTGEGDLLDLQDFWFQVGPGEAQGGFPFR</sequence>
<dbReference type="CDD" id="cd12148">
    <property type="entry name" value="fungal_TF_MHR"/>
    <property type="match status" value="1"/>
</dbReference>
<feature type="compositionally biased region" description="Polar residues" evidence="3">
    <location>
        <begin position="80"/>
        <end position="92"/>
    </location>
</feature>